<name>A0ABS7BYM3_9BACL</name>
<protein>
    <recommendedName>
        <fullName evidence="3">Methyltransferase domain-containing protein</fullName>
    </recommendedName>
</protein>
<evidence type="ECO:0000313" key="2">
    <source>
        <dbReference type="Proteomes" id="UP001519887"/>
    </source>
</evidence>
<proteinExistence type="predicted"/>
<accession>A0ABS7BYM3</accession>
<evidence type="ECO:0008006" key="3">
    <source>
        <dbReference type="Google" id="ProtNLM"/>
    </source>
</evidence>
<keyword evidence="2" id="KW-1185">Reference proteome</keyword>
<dbReference type="InterPro" id="IPR029063">
    <property type="entry name" value="SAM-dependent_MTases_sf"/>
</dbReference>
<evidence type="ECO:0000313" key="1">
    <source>
        <dbReference type="EMBL" id="MBW7453756.1"/>
    </source>
</evidence>
<dbReference type="Gene3D" id="3.40.50.150">
    <property type="entry name" value="Vaccinia Virus protein VP39"/>
    <property type="match status" value="1"/>
</dbReference>
<reference evidence="1 2" key="1">
    <citation type="submission" date="2021-07" db="EMBL/GenBank/DDBJ databases">
        <title>Paenibacillus radiodurans sp. nov., isolated from the southeastern edge of Tengger Desert.</title>
        <authorList>
            <person name="Zhang G."/>
        </authorList>
    </citation>
    <scope>NUCLEOTIDE SEQUENCE [LARGE SCALE GENOMIC DNA]</scope>
    <source>
        <strain evidence="1 2">CCM 7311</strain>
    </source>
</reference>
<dbReference type="CDD" id="cd02440">
    <property type="entry name" value="AdoMet_MTases"/>
    <property type="match status" value="1"/>
</dbReference>
<comment type="caution">
    <text evidence="1">The sequence shown here is derived from an EMBL/GenBank/DDBJ whole genome shotgun (WGS) entry which is preliminary data.</text>
</comment>
<gene>
    <name evidence="1" type="ORF">K0U00_06865</name>
</gene>
<dbReference type="RefSeq" id="WP_210044327.1">
    <property type="nucleotide sequence ID" value="NZ_JBHLVU010000004.1"/>
</dbReference>
<dbReference type="SUPFAM" id="SSF53335">
    <property type="entry name" value="S-adenosyl-L-methionine-dependent methyltransferases"/>
    <property type="match status" value="1"/>
</dbReference>
<sequence length="92" mass="10420">MNWKNDYKILRKSFEQSASLYQQARPDYPEELFDDLIHAADLHPGDRLLEVGCATGKATLPLAKRGFKITCVDLALNSLQLPVKTLSEWTLT</sequence>
<dbReference type="Proteomes" id="UP001519887">
    <property type="component" value="Unassembled WGS sequence"/>
</dbReference>
<dbReference type="EMBL" id="JAHZIK010000111">
    <property type="protein sequence ID" value="MBW7453756.1"/>
    <property type="molecule type" value="Genomic_DNA"/>
</dbReference>
<organism evidence="1 2">
    <name type="scientific">Paenibacillus sepulcri</name>
    <dbReference type="NCBI Taxonomy" id="359917"/>
    <lineage>
        <taxon>Bacteria</taxon>
        <taxon>Bacillati</taxon>
        <taxon>Bacillota</taxon>
        <taxon>Bacilli</taxon>
        <taxon>Bacillales</taxon>
        <taxon>Paenibacillaceae</taxon>
        <taxon>Paenibacillus</taxon>
    </lineage>
</organism>